<evidence type="ECO:0000313" key="1">
    <source>
        <dbReference type="EMBL" id="GGK26965.1"/>
    </source>
</evidence>
<protein>
    <recommendedName>
        <fullName evidence="3">N-acetyltransferase domain-containing protein</fullName>
    </recommendedName>
</protein>
<dbReference type="RefSeq" id="WP_188910600.1">
    <property type="nucleotide sequence ID" value="NZ_BMMF01000003.1"/>
</dbReference>
<evidence type="ECO:0008006" key="3">
    <source>
        <dbReference type="Google" id="ProtNLM"/>
    </source>
</evidence>
<dbReference type="Proteomes" id="UP000600449">
    <property type="component" value="Unassembled WGS sequence"/>
</dbReference>
<reference evidence="1 2" key="1">
    <citation type="journal article" date="2014" name="Int. J. Syst. Evol. Microbiol.">
        <title>Complete genome sequence of Corynebacterium casei LMG S-19264T (=DSM 44701T), isolated from a smear-ripened cheese.</title>
        <authorList>
            <consortium name="US DOE Joint Genome Institute (JGI-PGF)"/>
            <person name="Walter F."/>
            <person name="Albersmeier A."/>
            <person name="Kalinowski J."/>
            <person name="Ruckert C."/>
        </authorList>
    </citation>
    <scope>NUCLEOTIDE SEQUENCE [LARGE SCALE GENOMIC DNA]</scope>
    <source>
        <strain evidence="1 2">CGMCC 1.9161</strain>
    </source>
</reference>
<name>A0A917Q606_9HYPH</name>
<proteinExistence type="predicted"/>
<comment type="caution">
    <text evidence="1">The sequence shown here is derived from an EMBL/GenBank/DDBJ whole genome shotgun (WGS) entry which is preliminary data.</text>
</comment>
<organism evidence="1 2">
    <name type="scientific">Salinarimonas ramus</name>
    <dbReference type="NCBI Taxonomy" id="690164"/>
    <lineage>
        <taxon>Bacteria</taxon>
        <taxon>Pseudomonadati</taxon>
        <taxon>Pseudomonadota</taxon>
        <taxon>Alphaproteobacteria</taxon>
        <taxon>Hyphomicrobiales</taxon>
        <taxon>Salinarimonadaceae</taxon>
        <taxon>Salinarimonas</taxon>
    </lineage>
</organism>
<accession>A0A917Q606</accession>
<keyword evidence="2" id="KW-1185">Reference proteome</keyword>
<evidence type="ECO:0000313" key="2">
    <source>
        <dbReference type="Proteomes" id="UP000600449"/>
    </source>
</evidence>
<sequence length="170" mass="19733">MEDLSYADWQELRRSARHFVAVRSQTRFPGLQVGPIDYEATTAAARTWPRLERRVTWDWKGITKNRETKRIDAAFWVDEELCGLSYGLVTSRGATLTRLEGSPRENHPLKGYVTDLAIALLEAVSLAVEAPRTLLQDPDPNLIEWYRRFGYERVAQPELTRYLVKERRKV</sequence>
<dbReference type="AlphaFoldDB" id="A0A917Q606"/>
<gene>
    <name evidence="1" type="ORF">GCM10011322_11800</name>
</gene>
<dbReference type="EMBL" id="BMMF01000003">
    <property type="protein sequence ID" value="GGK26965.1"/>
    <property type="molecule type" value="Genomic_DNA"/>
</dbReference>